<comment type="similarity">
    <text evidence="1">Belongs to the RRM IMP/VICKZ family.</text>
</comment>
<dbReference type="PROSITE" id="PS50084">
    <property type="entry name" value="KH_TYPE_1"/>
    <property type="match status" value="3"/>
</dbReference>
<dbReference type="Gene3D" id="3.30.70.330">
    <property type="match status" value="2"/>
</dbReference>
<dbReference type="InterPro" id="IPR035979">
    <property type="entry name" value="RBD_domain_sf"/>
</dbReference>
<comment type="caution">
    <text evidence="9">The sequence shown here is derived from an EMBL/GenBank/DDBJ whole genome shotgun (WGS) entry which is preliminary data.</text>
</comment>
<gene>
    <name evidence="9" type="ORF">BaRGS_00029835</name>
</gene>
<dbReference type="CDD" id="cd22402">
    <property type="entry name" value="KH-I_IGF2BP_rpt3"/>
    <property type="match status" value="1"/>
</dbReference>
<dbReference type="SMART" id="SM00360">
    <property type="entry name" value="RRM"/>
    <property type="match status" value="2"/>
</dbReference>
<dbReference type="SUPFAM" id="SSF54928">
    <property type="entry name" value="RNA-binding domain, RBD"/>
    <property type="match status" value="1"/>
</dbReference>
<dbReference type="GO" id="GO:0006417">
    <property type="term" value="P:regulation of translation"/>
    <property type="evidence" value="ECO:0007669"/>
    <property type="project" value="UniProtKB-KW"/>
</dbReference>
<reference evidence="9 10" key="1">
    <citation type="journal article" date="2023" name="Sci. Data">
        <title>Genome assembly of the Korean intertidal mud-creeper Batillaria attramentaria.</title>
        <authorList>
            <person name="Patra A.K."/>
            <person name="Ho P.T."/>
            <person name="Jun S."/>
            <person name="Lee S.J."/>
            <person name="Kim Y."/>
            <person name="Won Y.J."/>
        </authorList>
    </citation>
    <scope>NUCLEOTIDE SEQUENCE [LARGE SCALE GENOMIC DNA]</scope>
    <source>
        <strain evidence="9">Wonlab-2016</strain>
    </source>
</reference>
<dbReference type="AlphaFoldDB" id="A0ABD0JVL3"/>
<sequence>MNKIHVANISSASNEETLRGLLEERGYAVSNILLKGSSAVVDLEDPALVEKAINSLNGLQHYGQNMQVEAMARRSRKATKVQLKNLPSHVTREDVEHLINSTMGTGVAQKYEEVGAEGAVYVTFNSPEQAEQAVSTLDGYNFDGRLRIKQKSQKAKNNPERQLGDESTGASIEDCGGKRVCWCCDWKKARVDIHRRDNIHPETLVTIKGSPEACSKACKEIMKVVQAEAQSLNRGECPLRVLCPNSLCGRIIGKKGNVIKSFMEKSNTNIVVSSFESPYPGSMNDMNSYYVDRVITVTGNLDDAIRAEEMLSEKMRQCFEQDANMYQQQQMMFSGLPSLPMMPGNMNNYGVRPPYPYMTREKRFRSDIALLLLPTGEEATTRAVRTQNWGGNYYPGSFGGSSSPQQQQQLEVVYLYIPEQSVGAVIGSKGQNIKNIMRLSAARIKIMSGETKNGNGDKAGHQGPQALEERKVIITGSPEAQWKAQFYIFEKVKSEMRLAAQDEVHLRSEVVVPKATIGRIIGKGGQNVKEMQRVSGAIVQVPEDQGDVEEVPVTIIGHFYACQSAQRRIRALMNNIQGLQQPRRGGRLGPGGQQQPSQPPQINGN</sequence>
<dbReference type="SUPFAM" id="SSF54791">
    <property type="entry name" value="Eukaryotic type KH-domain (KH-domain type I)"/>
    <property type="match status" value="3"/>
</dbReference>
<dbReference type="InterPro" id="IPR036612">
    <property type="entry name" value="KH_dom_type_1_sf"/>
</dbReference>
<keyword evidence="2" id="KW-0813">Transport</keyword>
<protein>
    <recommendedName>
        <fullName evidence="8">RRM domain-containing protein</fullName>
    </recommendedName>
</protein>
<keyword evidence="5" id="KW-0810">Translation regulation</keyword>
<dbReference type="InterPro" id="IPR012677">
    <property type="entry name" value="Nucleotide-bd_a/b_plait_sf"/>
</dbReference>
<dbReference type="Pfam" id="PF00013">
    <property type="entry name" value="KH_1"/>
    <property type="match status" value="3"/>
</dbReference>
<dbReference type="Gene3D" id="3.30.1370.10">
    <property type="entry name" value="K Homology domain, type 1"/>
    <property type="match status" value="2"/>
</dbReference>
<dbReference type="Gene3D" id="3.30.310.210">
    <property type="match status" value="1"/>
</dbReference>
<name>A0ABD0JVL3_9CAEN</name>
<organism evidence="9 10">
    <name type="scientific">Batillaria attramentaria</name>
    <dbReference type="NCBI Taxonomy" id="370345"/>
    <lineage>
        <taxon>Eukaryota</taxon>
        <taxon>Metazoa</taxon>
        <taxon>Spiralia</taxon>
        <taxon>Lophotrochozoa</taxon>
        <taxon>Mollusca</taxon>
        <taxon>Gastropoda</taxon>
        <taxon>Caenogastropoda</taxon>
        <taxon>Sorbeoconcha</taxon>
        <taxon>Cerithioidea</taxon>
        <taxon>Batillariidae</taxon>
        <taxon>Batillaria</taxon>
    </lineage>
</organism>
<dbReference type="InterPro" id="IPR004087">
    <property type="entry name" value="KH_dom"/>
</dbReference>
<dbReference type="CDD" id="cd22403">
    <property type="entry name" value="KH-I_IGF2BP_rpt4"/>
    <property type="match status" value="1"/>
</dbReference>
<evidence type="ECO:0000256" key="7">
    <source>
        <dbReference type="SAM" id="MobiDB-lite"/>
    </source>
</evidence>
<dbReference type="EMBL" id="JACVVK020000314">
    <property type="protein sequence ID" value="KAK7478968.1"/>
    <property type="molecule type" value="Genomic_DNA"/>
</dbReference>
<evidence type="ECO:0000256" key="5">
    <source>
        <dbReference type="ARBA" id="ARBA00022845"/>
    </source>
</evidence>
<dbReference type="CDD" id="cd22401">
    <property type="entry name" value="KH-I_IGF2BP_rpt2"/>
    <property type="match status" value="1"/>
</dbReference>
<evidence type="ECO:0000256" key="2">
    <source>
        <dbReference type="ARBA" id="ARBA00022448"/>
    </source>
</evidence>
<dbReference type="SMART" id="SM00322">
    <property type="entry name" value="KH"/>
    <property type="match status" value="3"/>
</dbReference>
<evidence type="ECO:0000256" key="6">
    <source>
        <dbReference type="PROSITE-ProRule" id="PRU00176"/>
    </source>
</evidence>
<evidence type="ECO:0000256" key="4">
    <source>
        <dbReference type="ARBA" id="ARBA00022816"/>
    </source>
</evidence>
<dbReference type="InterPro" id="IPR000504">
    <property type="entry name" value="RRM_dom"/>
</dbReference>
<proteinExistence type="inferred from homology"/>
<keyword evidence="6" id="KW-0694">RNA-binding</keyword>
<feature type="domain" description="RRM" evidence="8">
    <location>
        <begin position="79"/>
        <end position="145"/>
    </location>
</feature>
<evidence type="ECO:0000256" key="3">
    <source>
        <dbReference type="ARBA" id="ARBA00022737"/>
    </source>
</evidence>
<accession>A0ABD0JVL3</accession>
<dbReference type="InterPro" id="IPR004088">
    <property type="entry name" value="KH_dom_type_1"/>
</dbReference>
<evidence type="ECO:0000259" key="8">
    <source>
        <dbReference type="PROSITE" id="PS50102"/>
    </source>
</evidence>
<keyword evidence="10" id="KW-1185">Reference proteome</keyword>
<feature type="domain" description="RRM" evidence="8">
    <location>
        <begin position="2"/>
        <end position="73"/>
    </location>
</feature>
<dbReference type="GO" id="GO:0051028">
    <property type="term" value="P:mRNA transport"/>
    <property type="evidence" value="ECO:0007669"/>
    <property type="project" value="UniProtKB-KW"/>
</dbReference>
<evidence type="ECO:0000313" key="9">
    <source>
        <dbReference type="EMBL" id="KAK7478968.1"/>
    </source>
</evidence>
<dbReference type="PROSITE" id="PS50102">
    <property type="entry name" value="RRM"/>
    <property type="match status" value="2"/>
</dbReference>
<dbReference type="Proteomes" id="UP001519460">
    <property type="component" value="Unassembled WGS sequence"/>
</dbReference>
<keyword evidence="3" id="KW-0677">Repeat</keyword>
<evidence type="ECO:0000313" key="10">
    <source>
        <dbReference type="Proteomes" id="UP001519460"/>
    </source>
</evidence>
<keyword evidence="4" id="KW-0509">mRNA transport</keyword>
<dbReference type="GO" id="GO:0003723">
    <property type="term" value="F:RNA binding"/>
    <property type="evidence" value="ECO:0007669"/>
    <property type="project" value="UniProtKB-UniRule"/>
</dbReference>
<feature type="region of interest" description="Disordered" evidence="7">
    <location>
        <begin position="580"/>
        <end position="605"/>
    </location>
</feature>
<dbReference type="PANTHER" id="PTHR10288">
    <property type="entry name" value="KH DOMAIN CONTAINING RNA BINDING PROTEIN"/>
    <property type="match status" value="1"/>
</dbReference>
<evidence type="ECO:0000256" key="1">
    <source>
        <dbReference type="ARBA" id="ARBA00009094"/>
    </source>
</evidence>
<feature type="region of interest" description="Disordered" evidence="7">
    <location>
        <begin position="150"/>
        <end position="171"/>
    </location>
</feature>
<dbReference type="Pfam" id="PF00076">
    <property type="entry name" value="RRM_1"/>
    <property type="match status" value="1"/>
</dbReference>